<protein>
    <submittedName>
        <fullName evidence="1">Uncharacterized protein</fullName>
    </submittedName>
</protein>
<reference key="1">
    <citation type="journal article" date="2011" name="Mol. Biol. Evol.">
        <title>Unity in variety -- the pan-genome of the Chlamydiae.</title>
        <authorList>
            <person name="Collingro A."/>
            <person name="Tischler P."/>
            <person name="Weinmaier T."/>
            <person name="Penz T."/>
            <person name="Heinz E."/>
            <person name="Brunham R.C."/>
            <person name="Read T.D."/>
            <person name="Bavoil P.M."/>
            <person name="Sachse K."/>
            <person name="Kahane S."/>
            <person name="Friedman M.G."/>
            <person name="Rattei T."/>
            <person name="Myers G.S.A."/>
            <person name="Horn M."/>
        </authorList>
    </citation>
    <scope>NUCLEOTIDE SEQUENCE</scope>
    <source>
        <strain>Z</strain>
    </source>
</reference>
<evidence type="ECO:0000313" key="2">
    <source>
        <dbReference type="Proteomes" id="UP000000496"/>
    </source>
</evidence>
<name>F8L9E0_SIMNZ</name>
<evidence type="ECO:0000313" key="1">
    <source>
        <dbReference type="EMBL" id="CCB89468.1"/>
    </source>
</evidence>
<sequence>MNLNEEQRAKLSVLLYQLGDQLKEPPTILDYQDWKNNVDYIMQEIRDISDAAYYKLDDLVTEVLRLGEEHVYEIDSDEPPNVVARSAELFYTQVSYVTSEINSLKSL</sequence>
<dbReference type="KEGG" id="sng:SNE_A15910"/>
<proteinExistence type="predicted"/>
<gene>
    <name evidence="1" type="ordered locus">SNE_A15910</name>
</gene>
<keyword evidence="2" id="KW-1185">Reference proteome</keyword>
<accession>F8L9E0</accession>
<reference evidence="1 2" key="2">
    <citation type="journal article" date="2011" name="Mol. Biol. Evol.">
        <title>Unity in variety--the pan-genome of the Chlamydiae.</title>
        <authorList>
            <person name="Collingro A."/>
            <person name="Tischler P."/>
            <person name="Weinmaier T."/>
            <person name="Penz T."/>
            <person name="Heinz E."/>
            <person name="Brunham R.C."/>
            <person name="Read T.D."/>
            <person name="Bavoil P.M."/>
            <person name="Sachse K."/>
            <person name="Kahane S."/>
            <person name="Friedman M.G."/>
            <person name="Rattei T."/>
            <person name="Myers G.S."/>
            <person name="Horn M."/>
        </authorList>
    </citation>
    <scope>NUCLEOTIDE SEQUENCE [LARGE SCALE GENOMIC DNA]</scope>
    <source>
        <strain evidence="2">ATCC VR-1471 / Z</strain>
    </source>
</reference>
<dbReference type="EMBL" id="FR872582">
    <property type="protein sequence ID" value="CCB89468.1"/>
    <property type="molecule type" value="Genomic_DNA"/>
</dbReference>
<dbReference type="HOGENOM" id="CLU_2208297_0_0_0"/>
<dbReference type="Proteomes" id="UP000000496">
    <property type="component" value="Chromosome gsn.131"/>
</dbReference>
<dbReference type="AlphaFoldDB" id="F8L9E0"/>
<organism evidence="1 2">
    <name type="scientific">Simkania negevensis (strain ATCC VR-1471 / DSM 27360 / Z)</name>
    <dbReference type="NCBI Taxonomy" id="331113"/>
    <lineage>
        <taxon>Bacteria</taxon>
        <taxon>Pseudomonadati</taxon>
        <taxon>Chlamydiota</taxon>
        <taxon>Chlamydiia</taxon>
        <taxon>Parachlamydiales</taxon>
        <taxon>Simkaniaceae</taxon>
        <taxon>Simkania</taxon>
    </lineage>
</organism>
<dbReference type="RefSeq" id="WP_013943934.1">
    <property type="nucleotide sequence ID" value="NC_015713.1"/>
</dbReference>
<dbReference type="STRING" id="331113.SNE_A15910"/>